<keyword evidence="2" id="KW-0808">Transferase</keyword>
<evidence type="ECO:0000313" key="2">
    <source>
        <dbReference type="EMBL" id="QFQ11822.1"/>
    </source>
</evidence>
<dbReference type="PANTHER" id="PTHR43685:SF2">
    <property type="entry name" value="GLYCOSYLTRANSFERASE 2-LIKE DOMAIN-CONTAINING PROTEIN"/>
    <property type="match status" value="1"/>
</dbReference>
<evidence type="ECO:0000313" key="3">
    <source>
        <dbReference type="Proteomes" id="UP000249375"/>
    </source>
</evidence>
<dbReference type="EMBL" id="CP033459">
    <property type="protein sequence ID" value="QFQ11822.1"/>
    <property type="molecule type" value="Genomic_DNA"/>
</dbReference>
<dbReference type="Pfam" id="PF00535">
    <property type="entry name" value="Glycos_transf_2"/>
    <property type="match status" value="1"/>
</dbReference>
<organism evidence="2 3">
    <name type="scientific">Pseudoprevotella muciniphila</name>
    <dbReference type="NCBI Taxonomy" id="2133944"/>
    <lineage>
        <taxon>Bacteria</taxon>
        <taxon>Pseudomonadati</taxon>
        <taxon>Bacteroidota</taxon>
        <taxon>Bacteroidia</taxon>
        <taxon>Bacteroidales</taxon>
        <taxon>Prevotellaceae</taxon>
        <taxon>Pseudoprevotella</taxon>
    </lineage>
</organism>
<feature type="domain" description="Glycosyltransferase 2-like" evidence="1">
    <location>
        <begin position="4"/>
        <end position="131"/>
    </location>
</feature>
<dbReference type="InterPro" id="IPR050834">
    <property type="entry name" value="Glycosyltransf_2"/>
</dbReference>
<evidence type="ECO:0000259" key="1">
    <source>
        <dbReference type="Pfam" id="PF00535"/>
    </source>
</evidence>
<sequence length="306" mass="35268">MRISVVIPVYNREQHLPKLFSSIKKIKGVSLEFVFVDNGSVDNSYHLCQEFGEQQSDNTINIRVITENRKGASVARNAGMKICSGDYIYFFDSDDELSPHFFCDCMNHEGKDLIVCNTLIVSNGKEHPRKTLFPLTLEGHILSSTLSTQSFMIKRSLIEKTGGWDEDLPRWNDWELGIRIMLQRPDIAYLNKTYHRILQHSDSITGKDFAHSYEDLMKALQKGQHNILVSRIDQAHKTKALNALSAKTQLLSAWLYRENRTEMSEQAYNFSRQIQTSGLFKFFSPPLHFLSKKGIRGTWLLYNKLL</sequence>
<gene>
    <name evidence="2" type="ORF">C7Y71_001620</name>
</gene>
<dbReference type="InterPro" id="IPR001173">
    <property type="entry name" value="Glyco_trans_2-like"/>
</dbReference>
<dbReference type="InterPro" id="IPR029044">
    <property type="entry name" value="Nucleotide-diphossugar_trans"/>
</dbReference>
<name>A0A5P8E4D8_9BACT</name>
<dbReference type="KEGG" id="alq:C7Y71_001620"/>
<dbReference type="Proteomes" id="UP000249375">
    <property type="component" value="Chromosome"/>
</dbReference>
<dbReference type="SUPFAM" id="SSF53448">
    <property type="entry name" value="Nucleotide-diphospho-sugar transferases"/>
    <property type="match status" value="1"/>
</dbReference>
<dbReference type="GO" id="GO:0016740">
    <property type="term" value="F:transferase activity"/>
    <property type="evidence" value="ECO:0007669"/>
    <property type="project" value="UniProtKB-KW"/>
</dbReference>
<accession>A0A5P8E4D8</accession>
<dbReference type="PANTHER" id="PTHR43685">
    <property type="entry name" value="GLYCOSYLTRANSFERASE"/>
    <property type="match status" value="1"/>
</dbReference>
<dbReference type="Gene3D" id="3.90.550.10">
    <property type="entry name" value="Spore Coat Polysaccharide Biosynthesis Protein SpsA, Chain A"/>
    <property type="match status" value="1"/>
</dbReference>
<protein>
    <submittedName>
        <fullName evidence="2">Glycosyltransferase</fullName>
    </submittedName>
</protein>
<proteinExistence type="predicted"/>
<keyword evidence="3" id="KW-1185">Reference proteome</keyword>
<dbReference type="CDD" id="cd00761">
    <property type="entry name" value="Glyco_tranf_GTA_type"/>
    <property type="match status" value="1"/>
</dbReference>
<dbReference type="OrthoDB" id="1114838at2"/>
<dbReference type="RefSeq" id="WP_111897802.1">
    <property type="nucleotide sequence ID" value="NZ_CP033459.1"/>
</dbReference>
<dbReference type="AlphaFoldDB" id="A0A5P8E4D8"/>
<reference evidence="2 3" key="1">
    <citation type="submission" date="2018-11" db="EMBL/GenBank/DDBJ databases">
        <authorList>
            <person name="Na S.W."/>
            <person name="Baik M."/>
        </authorList>
    </citation>
    <scope>NUCLEOTIDE SEQUENCE [LARGE SCALE GENOMIC DNA]</scope>
    <source>
        <strain evidence="2 3">E39</strain>
    </source>
</reference>